<evidence type="ECO:0000313" key="4">
    <source>
        <dbReference type="Proteomes" id="UP000803844"/>
    </source>
</evidence>
<keyword evidence="4" id="KW-1185">Reference proteome</keyword>
<feature type="transmembrane region" description="Helical" evidence="2">
    <location>
        <begin position="535"/>
        <end position="554"/>
    </location>
</feature>
<dbReference type="RefSeq" id="XP_040778084.1">
    <property type="nucleotide sequence ID" value="XM_040920301.1"/>
</dbReference>
<evidence type="ECO:0000313" key="3">
    <source>
        <dbReference type="EMBL" id="KAF3767123.1"/>
    </source>
</evidence>
<sequence length="680" mass="74495">MVYSVPVTLVNPGEQSFLPNAFGGSAQVILNTTSFSDVLGQLGTVSQISKTQHDGGSPAPLTLMLTGCYVNASSESAVDGAGTRAGSGYRDCTTACSDVSMMFNSSYTLWNCLTLAAASQYVDDQVLILDSDELATAGDSMGFSDLGQFNATSIFSNTLQCIQSSCQDYSLGSCTKNITTLDISRVSDQVSALYNGLQTYCDGMDSAINSDIAGPGVVLSYILQAVLAITVYVFINLLTSWLRPILSFLYTVQDRIQGQQRSDRAIDATAADLHPQQQRNPWQRAGEHQRNLSRSRAAAALTSALVEFQEMQGFFVASIQLATLMIFASSDHSAMLSSTSSFAEAVMNVEIVQMLSISGVLPVLFTQVGLMRLGVRWWYLTCIMVIVFSTAIIISQKSLMPDYNTLWSYFTEESPIAMCGGNPSPMTYCLDSLNVIDQAVSSMNSGLFVGFIVAPALVADQAWHSLDRNGRMTALLDKWELSSATALMLRRRVWPLFRTVAWFGLEFALLIYVGMYLKSVIDILQFVGTSASDWTFGQLIAIMVWAPVIGKYVYYNAFGITEGVGRRLPKRYKVVEVDEDEDDSGSGPRLTTLDAAEEEEWTKHRMGPRKYTFGSTKSSRESFQLSSRKSTFQTLSREDTLVGTFTPNIPGTPYIDSPYDVCGRKNNPFDDLGRGKLDKS</sequence>
<dbReference type="AlphaFoldDB" id="A0A9P4Y5W4"/>
<dbReference type="GeneID" id="63837430"/>
<feature type="transmembrane region" description="Helical" evidence="2">
    <location>
        <begin position="496"/>
        <end position="515"/>
    </location>
</feature>
<comment type="caution">
    <text evidence="3">The sequence shown here is derived from an EMBL/GenBank/DDBJ whole genome shotgun (WGS) entry which is preliminary data.</text>
</comment>
<feature type="region of interest" description="Disordered" evidence="1">
    <location>
        <begin position="647"/>
        <end position="680"/>
    </location>
</feature>
<organism evidence="3 4">
    <name type="scientific">Cryphonectria parasitica (strain ATCC 38755 / EP155)</name>
    <dbReference type="NCBI Taxonomy" id="660469"/>
    <lineage>
        <taxon>Eukaryota</taxon>
        <taxon>Fungi</taxon>
        <taxon>Dikarya</taxon>
        <taxon>Ascomycota</taxon>
        <taxon>Pezizomycotina</taxon>
        <taxon>Sordariomycetes</taxon>
        <taxon>Sordariomycetidae</taxon>
        <taxon>Diaporthales</taxon>
        <taxon>Cryphonectriaceae</taxon>
        <taxon>Cryphonectria-Endothia species complex</taxon>
        <taxon>Cryphonectria</taxon>
    </lineage>
</organism>
<feature type="transmembrane region" description="Helical" evidence="2">
    <location>
        <begin position="218"/>
        <end position="238"/>
    </location>
</feature>
<feature type="transmembrane region" description="Helical" evidence="2">
    <location>
        <begin position="377"/>
        <end position="394"/>
    </location>
</feature>
<evidence type="ECO:0000256" key="2">
    <source>
        <dbReference type="SAM" id="Phobius"/>
    </source>
</evidence>
<keyword evidence="2" id="KW-0472">Membrane</keyword>
<protein>
    <submittedName>
        <fullName evidence="3">Uncharacterized protein</fullName>
    </submittedName>
</protein>
<dbReference type="EMBL" id="MU032346">
    <property type="protein sequence ID" value="KAF3767123.1"/>
    <property type="molecule type" value="Genomic_DNA"/>
</dbReference>
<keyword evidence="2" id="KW-1133">Transmembrane helix</keyword>
<feature type="transmembrane region" description="Helical" evidence="2">
    <location>
        <begin position="345"/>
        <end position="365"/>
    </location>
</feature>
<accession>A0A9P4Y5W4</accession>
<dbReference type="OrthoDB" id="4582561at2759"/>
<keyword evidence="2" id="KW-0812">Transmembrane</keyword>
<gene>
    <name evidence="3" type="ORF">M406DRAFT_328223</name>
</gene>
<evidence type="ECO:0000256" key="1">
    <source>
        <dbReference type="SAM" id="MobiDB-lite"/>
    </source>
</evidence>
<name>A0A9P4Y5W4_CRYP1</name>
<dbReference type="Proteomes" id="UP000803844">
    <property type="component" value="Unassembled WGS sequence"/>
</dbReference>
<reference evidence="3" key="1">
    <citation type="journal article" date="2020" name="Phytopathology">
        <title>Genome sequence of the chestnut blight fungus Cryphonectria parasitica EP155: A fundamental resource for an archetypical invasive plant pathogen.</title>
        <authorList>
            <person name="Crouch J.A."/>
            <person name="Dawe A."/>
            <person name="Aerts A."/>
            <person name="Barry K."/>
            <person name="Churchill A.C.L."/>
            <person name="Grimwood J."/>
            <person name="Hillman B."/>
            <person name="Milgroom M.G."/>
            <person name="Pangilinan J."/>
            <person name="Smith M."/>
            <person name="Salamov A."/>
            <person name="Schmutz J."/>
            <person name="Yadav J."/>
            <person name="Grigoriev I.V."/>
            <person name="Nuss D."/>
        </authorList>
    </citation>
    <scope>NUCLEOTIDE SEQUENCE</scope>
    <source>
        <strain evidence="3">EP155</strain>
    </source>
</reference>
<proteinExistence type="predicted"/>
<feature type="compositionally biased region" description="Basic and acidic residues" evidence="1">
    <location>
        <begin position="667"/>
        <end position="680"/>
    </location>
</feature>